<dbReference type="RefSeq" id="XP_028968370.1">
    <property type="nucleotide sequence ID" value="XM_029112537.1"/>
</dbReference>
<feature type="chain" id="PRO_5042540565" evidence="2">
    <location>
        <begin position="20"/>
        <end position="471"/>
    </location>
</feature>
<evidence type="ECO:0000256" key="1">
    <source>
        <dbReference type="SAM" id="MobiDB-lite"/>
    </source>
</evidence>
<name>A0AAJ7WIN2_9ACAR</name>
<keyword evidence="2" id="KW-0732">Signal</keyword>
<feature type="compositionally biased region" description="Polar residues" evidence="1">
    <location>
        <begin position="248"/>
        <end position="261"/>
    </location>
</feature>
<feature type="region of interest" description="Disordered" evidence="1">
    <location>
        <begin position="227"/>
        <end position="458"/>
    </location>
</feature>
<feature type="region of interest" description="Disordered" evidence="1">
    <location>
        <begin position="178"/>
        <end position="209"/>
    </location>
</feature>
<organism evidence="3 4">
    <name type="scientific">Galendromus occidentalis</name>
    <name type="common">western predatory mite</name>
    <dbReference type="NCBI Taxonomy" id="34638"/>
    <lineage>
        <taxon>Eukaryota</taxon>
        <taxon>Metazoa</taxon>
        <taxon>Ecdysozoa</taxon>
        <taxon>Arthropoda</taxon>
        <taxon>Chelicerata</taxon>
        <taxon>Arachnida</taxon>
        <taxon>Acari</taxon>
        <taxon>Parasitiformes</taxon>
        <taxon>Mesostigmata</taxon>
        <taxon>Gamasina</taxon>
        <taxon>Phytoseioidea</taxon>
        <taxon>Phytoseiidae</taxon>
        <taxon>Typhlodrominae</taxon>
        <taxon>Galendromus</taxon>
    </lineage>
</organism>
<sequence length="471" mass="53207">MKRLLIVGIVLLATEESLAYGASRRRFRQFSTPAPQNSGYADPQYYPPVTHNCSSFQNIRTSDVHQVHHDVHRSSSELPHSHITHHVTPVVRSHVHQAPPVEVVRTTKTLYQPPAVVHQTLDYEHHDHVTTHYPGSSKSLTHTDYYSGKVNNVHTQSISEKGPSARKVLEVHHDDKFDTTVQQHQPHQQQHHHHHHHHRDDHAHFGKVPTGNAVVTSYFNFPGSGRSDNKFQAPAPAPSRKFDYLPQRSHSPAYSPLQAQSIEDDEDREDSPGPATPSRPLYERINAGTPQNDREPPPFYTGQAPESNSPSQVFPPPALSRPSDRFFSPSRYPKESFAERRRPEPLQLIDDAKPDDIKSSRDSENEDSHNPRGESPEGKTPGAGLRDPSALLKRFPEADSSPRENGRAGKAQDPNLHQQALRVKPDFFRGNREINAKEPQTLPENDGRLEPPLRYSLDQLPIVQQRPYFGP</sequence>
<evidence type="ECO:0000313" key="3">
    <source>
        <dbReference type="Proteomes" id="UP000694867"/>
    </source>
</evidence>
<feature type="compositionally biased region" description="Basic residues" evidence="1">
    <location>
        <begin position="189"/>
        <end position="199"/>
    </location>
</feature>
<dbReference type="KEGG" id="goe:114828417"/>
<evidence type="ECO:0000313" key="4">
    <source>
        <dbReference type="RefSeq" id="XP_028968370.1"/>
    </source>
</evidence>
<protein>
    <submittedName>
        <fullName evidence="4">Uncharacterized protein LOC114828417</fullName>
    </submittedName>
</protein>
<keyword evidence="3" id="KW-1185">Reference proteome</keyword>
<reference evidence="4" key="1">
    <citation type="submission" date="2025-08" db="UniProtKB">
        <authorList>
            <consortium name="RefSeq"/>
        </authorList>
    </citation>
    <scope>IDENTIFICATION</scope>
</reference>
<dbReference type="GeneID" id="114828417"/>
<evidence type="ECO:0000256" key="2">
    <source>
        <dbReference type="SAM" id="SignalP"/>
    </source>
</evidence>
<feature type="signal peptide" evidence="2">
    <location>
        <begin position="1"/>
        <end position="19"/>
    </location>
</feature>
<dbReference type="Proteomes" id="UP000694867">
    <property type="component" value="Unplaced"/>
</dbReference>
<feature type="compositionally biased region" description="Basic and acidic residues" evidence="1">
    <location>
        <begin position="423"/>
        <end position="436"/>
    </location>
</feature>
<accession>A0AAJ7WIN2</accession>
<dbReference type="AlphaFoldDB" id="A0AAJ7WIN2"/>
<feature type="compositionally biased region" description="Basic and acidic residues" evidence="1">
    <location>
        <begin position="332"/>
        <end position="377"/>
    </location>
</feature>
<proteinExistence type="predicted"/>
<feature type="compositionally biased region" description="Basic and acidic residues" evidence="1">
    <location>
        <begin position="394"/>
        <end position="407"/>
    </location>
</feature>
<gene>
    <name evidence="4" type="primary">LOC114828417</name>
</gene>